<dbReference type="Proteomes" id="UP001595973">
    <property type="component" value="Unassembled WGS sequence"/>
</dbReference>
<comment type="caution">
    <text evidence="1">The sequence shown here is derived from an EMBL/GenBank/DDBJ whole genome shotgun (WGS) entry which is preliminary data.</text>
</comment>
<dbReference type="SUPFAM" id="SSF51182">
    <property type="entry name" value="RmlC-like cupins"/>
    <property type="match status" value="1"/>
</dbReference>
<reference evidence="2" key="1">
    <citation type="journal article" date="2019" name="Int. J. Syst. Evol. Microbiol.">
        <title>The Global Catalogue of Microorganisms (GCM) 10K type strain sequencing project: providing services to taxonomists for standard genome sequencing and annotation.</title>
        <authorList>
            <consortium name="The Broad Institute Genomics Platform"/>
            <consortium name="The Broad Institute Genome Sequencing Center for Infectious Disease"/>
            <person name="Wu L."/>
            <person name="Ma J."/>
        </authorList>
    </citation>
    <scope>NUCLEOTIDE SEQUENCE [LARGE SCALE GENOMIC DNA]</scope>
    <source>
        <strain evidence="2">CGMCC 4.7283</strain>
    </source>
</reference>
<protein>
    <recommendedName>
        <fullName evidence="3">Cupin domain-containing protein</fullName>
    </recommendedName>
</protein>
<evidence type="ECO:0008006" key="3">
    <source>
        <dbReference type="Google" id="ProtNLM"/>
    </source>
</evidence>
<sequence>MVDRPIQLGEIRPNRDPDFIIGTAESPYLLRWFLIPRNPVFNVYYHRFLRDDDDRALHDHPWPSFSIMTAGQMREVTAEGSRMITAGDCIYRGPDFAHRIELIDGAPAETLFITGPHVREWGFHCPKGWVHWKDFVGANPGEIGRGCGEGAA</sequence>
<name>A0ABV9KED2_9RHOB</name>
<dbReference type="InterPro" id="IPR014710">
    <property type="entry name" value="RmlC-like_jellyroll"/>
</dbReference>
<keyword evidence="2" id="KW-1185">Reference proteome</keyword>
<dbReference type="InterPro" id="IPR011051">
    <property type="entry name" value="RmlC_Cupin_sf"/>
</dbReference>
<evidence type="ECO:0000313" key="2">
    <source>
        <dbReference type="Proteomes" id="UP001595973"/>
    </source>
</evidence>
<organism evidence="1 2">
    <name type="scientific">Seohaeicola nanhaiensis</name>
    <dbReference type="NCBI Taxonomy" id="1387282"/>
    <lineage>
        <taxon>Bacteria</taxon>
        <taxon>Pseudomonadati</taxon>
        <taxon>Pseudomonadota</taxon>
        <taxon>Alphaproteobacteria</taxon>
        <taxon>Rhodobacterales</taxon>
        <taxon>Roseobacteraceae</taxon>
        <taxon>Seohaeicola</taxon>
    </lineage>
</organism>
<dbReference type="EMBL" id="JBHSGI010000005">
    <property type="protein sequence ID" value="MFC4668358.1"/>
    <property type="molecule type" value="Genomic_DNA"/>
</dbReference>
<proteinExistence type="predicted"/>
<dbReference type="RefSeq" id="WP_380716635.1">
    <property type="nucleotide sequence ID" value="NZ_JBHSGI010000005.1"/>
</dbReference>
<dbReference type="Gene3D" id="2.60.120.10">
    <property type="entry name" value="Jelly Rolls"/>
    <property type="match status" value="1"/>
</dbReference>
<gene>
    <name evidence="1" type="ORF">ACFO5X_07325</name>
</gene>
<accession>A0ABV9KED2</accession>
<evidence type="ECO:0000313" key="1">
    <source>
        <dbReference type="EMBL" id="MFC4668358.1"/>
    </source>
</evidence>